<keyword evidence="2" id="KW-0472">Membrane</keyword>
<evidence type="ECO:0000313" key="5">
    <source>
        <dbReference type="Proteomes" id="UP001221757"/>
    </source>
</evidence>
<evidence type="ECO:0000256" key="2">
    <source>
        <dbReference type="SAM" id="Phobius"/>
    </source>
</evidence>
<feature type="transmembrane region" description="Helical" evidence="2">
    <location>
        <begin position="128"/>
        <end position="151"/>
    </location>
</feature>
<evidence type="ECO:0000259" key="3">
    <source>
        <dbReference type="Pfam" id="PF20152"/>
    </source>
</evidence>
<organism evidence="4 5">
    <name type="scientific">Mycena rosella</name>
    <name type="common">Pink bonnet</name>
    <name type="synonym">Agaricus rosellus</name>
    <dbReference type="NCBI Taxonomy" id="1033263"/>
    <lineage>
        <taxon>Eukaryota</taxon>
        <taxon>Fungi</taxon>
        <taxon>Dikarya</taxon>
        <taxon>Basidiomycota</taxon>
        <taxon>Agaricomycotina</taxon>
        <taxon>Agaricomycetes</taxon>
        <taxon>Agaricomycetidae</taxon>
        <taxon>Agaricales</taxon>
        <taxon>Marasmiineae</taxon>
        <taxon>Mycenaceae</taxon>
        <taxon>Mycena</taxon>
    </lineage>
</organism>
<feature type="transmembrane region" description="Helical" evidence="2">
    <location>
        <begin position="53"/>
        <end position="77"/>
    </location>
</feature>
<feature type="transmembrane region" description="Helical" evidence="2">
    <location>
        <begin position="97"/>
        <end position="116"/>
    </location>
</feature>
<accession>A0AAD7GMC3</accession>
<keyword evidence="2" id="KW-0812">Transmembrane</keyword>
<name>A0AAD7GMC3_MYCRO</name>
<feature type="transmembrane region" description="Helical" evidence="2">
    <location>
        <begin position="207"/>
        <end position="229"/>
    </location>
</feature>
<proteinExistence type="predicted"/>
<dbReference type="AlphaFoldDB" id="A0AAD7GMC3"/>
<keyword evidence="2" id="KW-1133">Transmembrane helix</keyword>
<evidence type="ECO:0000256" key="1">
    <source>
        <dbReference type="SAM" id="MobiDB-lite"/>
    </source>
</evidence>
<keyword evidence="5" id="KW-1185">Reference proteome</keyword>
<dbReference type="InterPro" id="IPR045339">
    <property type="entry name" value="DUF6534"/>
</dbReference>
<sequence>MSDSLPGATVAFPAPDGTLGALEIGAVVATFLFGVETLQTFNYYRQYPKDSVILRISVAFIWFLELAHTICALHAVYSLSVTYYGQVEHLFNPPYSLQTTILFSSSVYTLVQIFFANRLHLLSGSRPIPFLCYFLNLLRFGCNLAMFAFSIGPGGIPVLQSRWHSLMATAFSLGAGVDVLTALSTCYCLWKLRNFGHTHTRRIVDTLIFWSIETTSITSATGLVLLILFLTRSDLAWLSFHLIQAKLFSNSMLAALNGRQRLQFADEEYSGGGAVIHFTSSSKIETEDLHGSDKSEFDGAKRVSKFDEPKRREKWN</sequence>
<dbReference type="PANTHER" id="PTHR40465">
    <property type="entry name" value="CHROMOSOME 1, WHOLE GENOME SHOTGUN SEQUENCE"/>
    <property type="match status" value="1"/>
</dbReference>
<protein>
    <recommendedName>
        <fullName evidence="3">DUF6534 domain-containing protein</fullName>
    </recommendedName>
</protein>
<feature type="domain" description="DUF6534" evidence="3">
    <location>
        <begin position="175"/>
        <end position="261"/>
    </location>
</feature>
<comment type="caution">
    <text evidence="4">The sequence shown here is derived from an EMBL/GenBank/DDBJ whole genome shotgun (WGS) entry which is preliminary data.</text>
</comment>
<dbReference type="PANTHER" id="PTHR40465:SF1">
    <property type="entry name" value="DUF6534 DOMAIN-CONTAINING PROTEIN"/>
    <property type="match status" value="1"/>
</dbReference>
<evidence type="ECO:0000313" key="4">
    <source>
        <dbReference type="EMBL" id="KAJ7701463.1"/>
    </source>
</evidence>
<dbReference type="EMBL" id="JARKIE010000017">
    <property type="protein sequence ID" value="KAJ7701463.1"/>
    <property type="molecule type" value="Genomic_DNA"/>
</dbReference>
<feature type="transmembrane region" description="Helical" evidence="2">
    <location>
        <begin position="163"/>
        <end position="187"/>
    </location>
</feature>
<reference evidence="4" key="1">
    <citation type="submission" date="2023-03" db="EMBL/GenBank/DDBJ databases">
        <title>Massive genome expansion in bonnet fungi (Mycena s.s.) driven by repeated elements and novel gene families across ecological guilds.</title>
        <authorList>
            <consortium name="Lawrence Berkeley National Laboratory"/>
            <person name="Harder C.B."/>
            <person name="Miyauchi S."/>
            <person name="Viragh M."/>
            <person name="Kuo A."/>
            <person name="Thoen E."/>
            <person name="Andreopoulos B."/>
            <person name="Lu D."/>
            <person name="Skrede I."/>
            <person name="Drula E."/>
            <person name="Henrissat B."/>
            <person name="Morin E."/>
            <person name="Kohler A."/>
            <person name="Barry K."/>
            <person name="LaButti K."/>
            <person name="Morin E."/>
            <person name="Salamov A."/>
            <person name="Lipzen A."/>
            <person name="Mereny Z."/>
            <person name="Hegedus B."/>
            <person name="Baldrian P."/>
            <person name="Stursova M."/>
            <person name="Weitz H."/>
            <person name="Taylor A."/>
            <person name="Grigoriev I.V."/>
            <person name="Nagy L.G."/>
            <person name="Martin F."/>
            <person name="Kauserud H."/>
        </authorList>
    </citation>
    <scope>NUCLEOTIDE SEQUENCE</scope>
    <source>
        <strain evidence="4">CBHHK067</strain>
    </source>
</reference>
<dbReference type="Pfam" id="PF20152">
    <property type="entry name" value="DUF6534"/>
    <property type="match status" value="1"/>
</dbReference>
<feature type="transmembrane region" description="Helical" evidence="2">
    <location>
        <begin position="20"/>
        <end position="41"/>
    </location>
</feature>
<gene>
    <name evidence="4" type="ORF">B0H17DRAFT_1195252</name>
</gene>
<dbReference type="Proteomes" id="UP001221757">
    <property type="component" value="Unassembled WGS sequence"/>
</dbReference>
<feature type="region of interest" description="Disordered" evidence="1">
    <location>
        <begin position="287"/>
        <end position="316"/>
    </location>
</feature>